<accession>A0A2N0PDU2</accession>
<evidence type="ECO:0000313" key="3">
    <source>
        <dbReference type="Proteomes" id="UP000232722"/>
    </source>
</evidence>
<proteinExistence type="predicted"/>
<dbReference type="EMBL" id="LLXJ01000930">
    <property type="protein sequence ID" value="PKC04993.1"/>
    <property type="molecule type" value="Genomic_DNA"/>
</dbReference>
<dbReference type="VEuPathDB" id="FungiDB:RhiirA1_474811"/>
<keyword evidence="1" id="KW-0812">Transmembrane</keyword>
<sequence>MAALLGPKKLLVQHVAYFYNAVLLLRLEFRLQTILFSENTILLIVKPIFSVFKRKAGLATTTPLRNLQPALPLQIILSQSIFQKSWKLWKNLNIFVLAQFTSPCGRYLIYWSNLRYLGIIGKKEQIPTWFTFIMNNFLSFSSSFLFLPLYFINSNFTIASPHFLDESTK</sequence>
<keyword evidence="1" id="KW-0472">Membrane</keyword>
<dbReference type="Proteomes" id="UP000232722">
    <property type="component" value="Unassembled WGS sequence"/>
</dbReference>
<keyword evidence="1" id="KW-1133">Transmembrane helix</keyword>
<evidence type="ECO:0000313" key="2">
    <source>
        <dbReference type="EMBL" id="PKC04993.1"/>
    </source>
</evidence>
<dbReference type="AlphaFoldDB" id="A0A2N0PDU2"/>
<reference evidence="2 3" key="2">
    <citation type="submission" date="2017-09" db="EMBL/GenBank/DDBJ databases">
        <title>Extensive intraspecific genome diversity in a model arbuscular mycorrhizal fungus.</title>
        <authorList>
            <person name="Chen E.C."/>
            <person name="Morin E."/>
            <person name="Beaudet D."/>
            <person name="Noel J."/>
            <person name="Ndikumana S."/>
            <person name="Charron P."/>
            <person name="St-Onge C."/>
            <person name="Giorgi J."/>
            <person name="Grigoriev I.V."/>
            <person name="Roux C."/>
            <person name="Martin F.M."/>
            <person name="Corradi N."/>
        </authorList>
    </citation>
    <scope>NUCLEOTIDE SEQUENCE [LARGE SCALE GENOMIC DNA]</scope>
    <source>
        <strain evidence="2 3">A5</strain>
    </source>
</reference>
<evidence type="ECO:0000256" key="1">
    <source>
        <dbReference type="SAM" id="Phobius"/>
    </source>
</evidence>
<gene>
    <name evidence="2" type="ORF">RhiirA5_421480</name>
</gene>
<protein>
    <submittedName>
        <fullName evidence="2">Uncharacterized protein</fullName>
    </submittedName>
</protein>
<feature type="transmembrane region" description="Helical" evidence="1">
    <location>
        <begin position="92"/>
        <end position="109"/>
    </location>
</feature>
<comment type="caution">
    <text evidence="2">The sequence shown here is derived from an EMBL/GenBank/DDBJ whole genome shotgun (WGS) entry which is preliminary data.</text>
</comment>
<dbReference type="VEuPathDB" id="FungiDB:RhiirFUN_004478"/>
<reference evidence="2 3" key="1">
    <citation type="submission" date="2016-04" db="EMBL/GenBank/DDBJ databases">
        <title>Genome analyses suggest a sexual origin of heterokaryosis in a supposedly ancient asexual fungus.</title>
        <authorList>
            <person name="Ropars J."/>
            <person name="Sedzielewska K."/>
            <person name="Noel J."/>
            <person name="Charron P."/>
            <person name="Farinelli L."/>
            <person name="Marton T."/>
            <person name="Kruger M."/>
            <person name="Pelin A."/>
            <person name="Brachmann A."/>
            <person name="Corradi N."/>
        </authorList>
    </citation>
    <scope>NUCLEOTIDE SEQUENCE [LARGE SCALE GENOMIC DNA]</scope>
    <source>
        <strain evidence="2 3">A5</strain>
    </source>
</reference>
<feature type="transmembrane region" description="Helical" evidence="1">
    <location>
        <begin position="129"/>
        <end position="152"/>
    </location>
</feature>
<organism evidence="2 3">
    <name type="scientific">Rhizophagus irregularis</name>
    <dbReference type="NCBI Taxonomy" id="588596"/>
    <lineage>
        <taxon>Eukaryota</taxon>
        <taxon>Fungi</taxon>
        <taxon>Fungi incertae sedis</taxon>
        <taxon>Mucoromycota</taxon>
        <taxon>Glomeromycotina</taxon>
        <taxon>Glomeromycetes</taxon>
        <taxon>Glomerales</taxon>
        <taxon>Glomeraceae</taxon>
        <taxon>Rhizophagus</taxon>
    </lineage>
</organism>
<name>A0A2N0PDU2_9GLOM</name>